<keyword evidence="7" id="KW-1185">Reference proteome</keyword>
<feature type="region of interest" description="Disordered" evidence="4">
    <location>
        <begin position="250"/>
        <end position="271"/>
    </location>
</feature>
<dbReference type="PROSITE" id="PS50893">
    <property type="entry name" value="ABC_TRANSPORTER_2"/>
    <property type="match status" value="1"/>
</dbReference>
<evidence type="ECO:0000313" key="6">
    <source>
        <dbReference type="EMBL" id="MBW3366511.1"/>
    </source>
</evidence>
<keyword evidence="2" id="KW-0547">Nucleotide-binding</keyword>
<dbReference type="Proteomes" id="UP000774935">
    <property type="component" value="Unassembled WGS sequence"/>
</dbReference>
<organism evidence="6 7">
    <name type="scientific">Pontibacter populi</name>
    <dbReference type="NCBI Taxonomy" id="890055"/>
    <lineage>
        <taxon>Bacteria</taxon>
        <taxon>Pseudomonadati</taxon>
        <taxon>Bacteroidota</taxon>
        <taxon>Cytophagia</taxon>
        <taxon>Cytophagales</taxon>
        <taxon>Hymenobacteraceae</taxon>
        <taxon>Pontibacter</taxon>
    </lineage>
</organism>
<comment type="caution">
    <text evidence="6">The sequence shown here is derived from an EMBL/GenBank/DDBJ whole genome shotgun (WGS) entry which is preliminary data.</text>
</comment>
<dbReference type="PROSITE" id="PS00211">
    <property type="entry name" value="ABC_TRANSPORTER_1"/>
    <property type="match status" value="1"/>
</dbReference>
<reference evidence="6 7" key="1">
    <citation type="submission" date="2021-07" db="EMBL/GenBank/DDBJ databases">
        <authorList>
            <person name="Kim M.K."/>
        </authorList>
    </citation>
    <scope>NUCLEOTIDE SEQUENCE [LARGE SCALE GENOMIC DNA]</scope>
    <source>
        <strain evidence="6 7">HLY7-15</strain>
    </source>
</reference>
<name>A0ABS6XEU3_9BACT</name>
<feature type="domain" description="ABC transporter" evidence="5">
    <location>
        <begin position="2"/>
        <end position="239"/>
    </location>
</feature>
<keyword evidence="3 6" id="KW-0067">ATP-binding</keyword>
<dbReference type="SMART" id="SM00382">
    <property type="entry name" value="AAA"/>
    <property type="match status" value="1"/>
</dbReference>
<accession>A0ABS6XEU3</accession>
<dbReference type="GO" id="GO:0005524">
    <property type="term" value="F:ATP binding"/>
    <property type="evidence" value="ECO:0007669"/>
    <property type="project" value="UniProtKB-KW"/>
</dbReference>
<dbReference type="Gene3D" id="3.40.50.300">
    <property type="entry name" value="P-loop containing nucleotide triphosphate hydrolases"/>
    <property type="match status" value="1"/>
</dbReference>
<protein>
    <submittedName>
        <fullName evidence="6">ATP-binding cassette domain-containing protein</fullName>
    </submittedName>
</protein>
<evidence type="ECO:0000256" key="3">
    <source>
        <dbReference type="ARBA" id="ARBA00022840"/>
    </source>
</evidence>
<dbReference type="RefSeq" id="WP_199111250.1">
    <property type="nucleotide sequence ID" value="NZ_JAHWXQ010000005.1"/>
</dbReference>
<evidence type="ECO:0000313" key="7">
    <source>
        <dbReference type="Proteomes" id="UP000774935"/>
    </source>
</evidence>
<evidence type="ECO:0000259" key="5">
    <source>
        <dbReference type="PROSITE" id="PS50893"/>
    </source>
</evidence>
<dbReference type="PANTHER" id="PTHR43023">
    <property type="entry name" value="PROTEIN TRIGALACTOSYLDIACYLGLYCEROL 3, CHLOROPLASTIC"/>
    <property type="match status" value="1"/>
</dbReference>
<dbReference type="EMBL" id="JAHWXQ010000005">
    <property type="protein sequence ID" value="MBW3366511.1"/>
    <property type="molecule type" value="Genomic_DNA"/>
</dbReference>
<gene>
    <name evidence="6" type="ORF">KYK27_15735</name>
</gene>
<evidence type="ECO:0000256" key="2">
    <source>
        <dbReference type="ARBA" id="ARBA00022741"/>
    </source>
</evidence>
<dbReference type="SUPFAM" id="SSF52540">
    <property type="entry name" value="P-loop containing nucleoside triphosphate hydrolases"/>
    <property type="match status" value="1"/>
</dbReference>
<evidence type="ECO:0000256" key="4">
    <source>
        <dbReference type="SAM" id="MobiDB-lite"/>
    </source>
</evidence>
<dbReference type="Pfam" id="PF00005">
    <property type="entry name" value="ABC_tran"/>
    <property type="match status" value="1"/>
</dbReference>
<dbReference type="InterPro" id="IPR027417">
    <property type="entry name" value="P-loop_NTPase"/>
</dbReference>
<dbReference type="InterPro" id="IPR003593">
    <property type="entry name" value="AAA+_ATPase"/>
</dbReference>
<evidence type="ECO:0000256" key="1">
    <source>
        <dbReference type="ARBA" id="ARBA00022448"/>
    </source>
</evidence>
<dbReference type="InterPro" id="IPR003439">
    <property type="entry name" value="ABC_transporter-like_ATP-bd"/>
</dbReference>
<dbReference type="PANTHER" id="PTHR43023:SF6">
    <property type="entry name" value="INTERMEMBRANE PHOSPHOLIPID TRANSPORT SYSTEM ATP-BINDING PROTEIN MLAF"/>
    <property type="match status" value="1"/>
</dbReference>
<keyword evidence="1" id="KW-0813">Transport</keyword>
<dbReference type="InterPro" id="IPR017871">
    <property type="entry name" value="ABC_transporter-like_CS"/>
</dbReference>
<sequence>MIEIHNIHKTFGDKKVLDGVSGVFETGKTNLLLGASGTGKSVLLKCIVGLVKPDIGSVTFDGTYFTNNKLDIRQEIRRKIGMLFQSSALFDSMTVQQNVEFPLKMLTPDMSKSERMDRVNFCLNRVGLEGANKKMPSELSGGMKKRVGIARAIAPNCTYLFCDEPNSGLDPLTSLKIDELIKEITEEYNITTIIVTHDMNSVIEIGDKIMFLYEGKKLWEGTRDQIMDTDIRELNEFIFANRLMRDAKKVEDEVHEEAREEQEQSKDSNGK</sequence>
<proteinExistence type="predicted"/>